<dbReference type="SUPFAM" id="SSF52540">
    <property type="entry name" value="P-loop containing nucleoside triphosphate hydrolases"/>
    <property type="match status" value="1"/>
</dbReference>
<dbReference type="Pfam" id="PF13671">
    <property type="entry name" value="AAA_33"/>
    <property type="match status" value="1"/>
</dbReference>
<dbReference type="EMBL" id="VYDA01000303">
    <property type="protein sequence ID" value="MYH61707.1"/>
    <property type="molecule type" value="Genomic_DNA"/>
</dbReference>
<protein>
    <submittedName>
        <fullName evidence="1">AAA family ATPase</fullName>
    </submittedName>
</protein>
<accession>A0A6B1G019</accession>
<proteinExistence type="predicted"/>
<reference evidence="1" key="1">
    <citation type="submission" date="2019-09" db="EMBL/GenBank/DDBJ databases">
        <title>Characterisation of the sponge microbiome using genome-centric metagenomics.</title>
        <authorList>
            <person name="Engelberts J.P."/>
            <person name="Robbins S.J."/>
            <person name="De Goeij J.M."/>
            <person name="Aranda M."/>
            <person name="Bell S.C."/>
            <person name="Webster N.S."/>
        </authorList>
    </citation>
    <scope>NUCLEOTIDE SEQUENCE</scope>
    <source>
        <strain evidence="1">SB0675_bin_29</strain>
    </source>
</reference>
<dbReference type="PANTHER" id="PTHR39206:SF1">
    <property type="entry name" value="SLL8004 PROTEIN"/>
    <property type="match status" value="1"/>
</dbReference>
<dbReference type="Gene3D" id="3.40.50.300">
    <property type="entry name" value="P-loop containing nucleotide triphosphate hydrolases"/>
    <property type="match status" value="1"/>
</dbReference>
<organism evidence="1">
    <name type="scientific">Caldilineaceae bacterium SB0675_bin_29</name>
    <dbReference type="NCBI Taxonomy" id="2605266"/>
    <lineage>
        <taxon>Bacteria</taxon>
        <taxon>Bacillati</taxon>
        <taxon>Chloroflexota</taxon>
        <taxon>Caldilineae</taxon>
        <taxon>Caldilineales</taxon>
        <taxon>Caldilineaceae</taxon>
    </lineage>
</organism>
<dbReference type="PANTHER" id="PTHR39206">
    <property type="entry name" value="SLL8004 PROTEIN"/>
    <property type="match status" value="1"/>
</dbReference>
<sequence length="193" mass="21201">MDGARTLIVVAGPNSAGKTLFAGRFAAQSRLEFVNADLIAAERWPGEEESRAYEAAAAAAERRFELIATGRSFVAETVFSHPSKVDFVRATMEVGYIVAMHVVMVPEDLAVSRVRTRVRSGGHSVPEEKIRGRYGRLWPLVAEAASMCDEAFFFDNTSARNPFRLVAELDRGMSVGIPAWPDWVPSELEALGR</sequence>
<dbReference type="AlphaFoldDB" id="A0A6B1G019"/>
<name>A0A6B1G019_9CHLR</name>
<evidence type="ECO:0000313" key="1">
    <source>
        <dbReference type="EMBL" id="MYH61707.1"/>
    </source>
</evidence>
<comment type="caution">
    <text evidence="1">The sequence shown here is derived from an EMBL/GenBank/DDBJ whole genome shotgun (WGS) entry which is preliminary data.</text>
</comment>
<gene>
    <name evidence="1" type="ORF">F4148_08055</name>
</gene>
<dbReference type="InterPro" id="IPR027417">
    <property type="entry name" value="P-loop_NTPase"/>
</dbReference>